<dbReference type="GeneID" id="100037841"/>
<dbReference type="InterPro" id="IPR006757">
    <property type="entry name" value="OGF_rcpt"/>
</dbReference>
<dbReference type="AGR" id="Xenbase:XB-GENE-940365"/>
<dbReference type="InterPro" id="IPR039574">
    <property type="entry name" value="OGFr"/>
</dbReference>
<dbReference type="Proteomes" id="UP000008143">
    <property type="component" value="Chromosome 5"/>
</dbReference>
<feature type="domain" description="Opioid growth factor receptor (OGFr) conserved" evidence="3">
    <location>
        <begin position="75"/>
        <end position="278"/>
    </location>
</feature>
<name>A0A8J0T0N3_XENTR</name>
<gene>
    <name evidence="5 6" type="primary">ogfrl1</name>
</gene>
<reference evidence="5" key="1">
    <citation type="submission" date="2025-08" db="UniProtKB">
        <authorList>
            <consortium name="RefSeq"/>
        </authorList>
    </citation>
    <scope>IDENTIFICATION</scope>
    <source>
        <strain evidence="5">Nigerian</strain>
        <tissue evidence="5">Liver and blood</tissue>
    </source>
</reference>
<keyword evidence="4" id="KW-1185">Reference proteome</keyword>
<protein>
    <submittedName>
        <fullName evidence="5">Opioid growth factor receptor-like protein 1 isoform X2</fullName>
    </submittedName>
</protein>
<dbReference type="CTD" id="79627"/>
<feature type="compositionally biased region" description="Polar residues" evidence="2">
    <location>
        <begin position="438"/>
        <end position="447"/>
    </location>
</feature>
<comment type="similarity">
    <text evidence="1">Belongs to the opioid growth factor receptor family.</text>
</comment>
<evidence type="ECO:0000313" key="4">
    <source>
        <dbReference type="Proteomes" id="UP000008143"/>
    </source>
</evidence>
<dbReference type="PANTHER" id="PTHR14015">
    <property type="entry name" value="OPIOID GROWTH FACTOR RECEPTOR OGFR ZETA-TYPE OPIOID RECEPTOR"/>
    <property type="match status" value="1"/>
</dbReference>
<organism evidence="4 5">
    <name type="scientific">Xenopus tropicalis</name>
    <name type="common">Western clawed frog</name>
    <name type="synonym">Silurana tropicalis</name>
    <dbReference type="NCBI Taxonomy" id="8364"/>
    <lineage>
        <taxon>Eukaryota</taxon>
        <taxon>Metazoa</taxon>
        <taxon>Chordata</taxon>
        <taxon>Craniata</taxon>
        <taxon>Vertebrata</taxon>
        <taxon>Euteleostomi</taxon>
        <taxon>Amphibia</taxon>
        <taxon>Batrachia</taxon>
        <taxon>Anura</taxon>
        <taxon>Pipoidea</taxon>
        <taxon>Pipidae</taxon>
        <taxon>Xenopodinae</taxon>
        <taxon>Xenopus</taxon>
        <taxon>Silurana</taxon>
    </lineage>
</organism>
<feature type="region of interest" description="Disordered" evidence="2">
    <location>
        <begin position="436"/>
        <end position="460"/>
    </location>
</feature>
<evidence type="ECO:0000313" key="6">
    <source>
        <dbReference type="Xenbase" id="XB-GENE-940365"/>
    </source>
</evidence>
<dbReference type="AlphaFoldDB" id="A0A8J0T0N3"/>
<feature type="compositionally biased region" description="Basic and acidic residues" evidence="2">
    <location>
        <begin position="276"/>
        <end position="285"/>
    </location>
</feature>
<dbReference type="GO" id="GO:0016020">
    <property type="term" value="C:membrane"/>
    <property type="evidence" value="ECO:0007669"/>
    <property type="project" value="InterPro"/>
</dbReference>
<evidence type="ECO:0000313" key="5">
    <source>
        <dbReference type="RefSeq" id="XP_017949213.2"/>
    </source>
</evidence>
<evidence type="ECO:0000256" key="1">
    <source>
        <dbReference type="ARBA" id="ARBA00010365"/>
    </source>
</evidence>
<dbReference type="Pfam" id="PF04664">
    <property type="entry name" value="OGFr_N"/>
    <property type="match status" value="1"/>
</dbReference>
<feature type="compositionally biased region" description="Basic residues" evidence="2">
    <location>
        <begin position="295"/>
        <end position="309"/>
    </location>
</feature>
<dbReference type="PANTHER" id="PTHR14015:SF0">
    <property type="entry name" value="OPIOID GROWTH FACTOR RECEPTOR-LIKE PROTEIN 1"/>
    <property type="match status" value="1"/>
</dbReference>
<dbReference type="RefSeq" id="XP_017949213.2">
    <property type="nucleotide sequence ID" value="XM_018093724.2"/>
</dbReference>
<feature type="compositionally biased region" description="Basic and acidic residues" evidence="2">
    <location>
        <begin position="16"/>
        <end position="27"/>
    </location>
</feature>
<dbReference type="Xenbase" id="XB-GENE-940365">
    <property type="gene designation" value="ogfrl1"/>
</dbReference>
<sequence>MTSHEEGPVMKSHGGKPCDDIAGRRMNGEAGTCQEKGDSSTVEQNIKPKRSFYAARDLYKYRHQYPQNIKDLRSPNDLCNLRFYMNKIPFKPDGVNIEEILNKWKGDYEKLEHNHTYIQWLFPLREQGLNFYAKELTSYEIEEFKKTKEAVKRFIVAYKMMLDFFGIELSDKNGNVSRAPNCQERFQHLNESQHNYLRITRILKSLGELGYENFKPPLVKLFLQESIVANTIPNMKQSALEYFVYTIKDRRQRRKLLRFACYHYEPPEHFIWGPPDKQKADENKATKKTTTPSSQKKHSHVEKKSRPAKSIKAPESPAVQHDEEKGTETMQTAEIHRQATAEVISVNETEVCDDGTVTSENNSSKTGQTEACDDGTVTAEDSSSKAEETDSGNSETRSLDTEHDLKRPEADRETCCKENIVVVEYTEKESKDCLCSLSPGTSNSNVTELKVEGSETGPFT</sequence>
<evidence type="ECO:0000256" key="2">
    <source>
        <dbReference type="SAM" id="MobiDB-lite"/>
    </source>
</evidence>
<dbReference type="GO" id="GO:0140625">
    <property type="term" value="F:opioid growth factor receptor activity"/>
    <property type="evidence" value="ECO:0007669"/>
    <property type="project" value="InterPro"/>
</dbReference>
<feature type="compositionally biased region" description="Polar residues" evidence="2">
    <location>
        <begin position="356"/>
        <end position="369"/>
    </location>
</feature>
<feature type="region of interest" description="Disordered" evidence="2">
    <location>
        <begin position="1"/>
        <end position="41"/>
    </location>
</feature>
<feature type="compositionally biased region" description="Basic and acidic residues" evidence="2">
    <location>
        <begin position="397"/>
        <end position="416"/>
    </location>
</feature>
<feature type="region of interest" description="Disordered" evidence="2">
    <location>
        <begin position="271"/>
        <end position="417"/>
    </location>
</feature>
<accession>A0A8J0T0N3</accession>
<proteinExistence type="inferred from homology"/>
<evidence type="ECO:0000259" key="3">
    <source>
        <dbReference type="Pfam" id="PF04664"/>
    </source>
</evidence>